<dbReference type="Proteomes" id="UP001602058">
    <property type="component" value="Unassembled WGS sequence"/>
</dbReference>
<gene>
    <name evidence="1" type="ORF">ACFY1D_32955</name>
</gene>
<protein>
    <submittedName>
        <fullName evidence="1">Uncharacterized protein</fullName>
    </submittedName>
</protein>
<organism evidence="1 2">
    <name type="scientific">Streptomyces bluensis</name>
    <dbReference type="NCBI Taxonomy" id="33897"/>
    <lineage>
        <taxon>Bacteria</taxon>
        <taxon>Bacillati</taxon>
        <taxon>Actinomycetota</taxon>
        <taxon>Actinomycetes</taxon>
        <taxon>Kitasatosporales</taxon>
        <taxon>Streptomycetaceae</taxon>
        <taxon>Streptomyces</taxon>
    </lineage>
</organism>
<accession>A0ABW6URZ4</accession>
<keyword evidence="2" id="KW-1185">Reference proteome</keyword>
<sequence length="59" mass="6306">MAQPLFLPYGSSRRRMDGRTPTVRTAHPRTVVVWTLVALVGASGWKPGLVITSGIACGL</sequence>
<comment type="caution">
    <text evidence="1">The sequence shown here is derived from an EMBL/GenBank/DDBJ whole genome shotgun (WGS) entry which is preliminary data.</text>
</comment>
<evidence type="ECO:0000313" key="1">
    <source>
        <dbReference type="EMBL" id="MFF4526206.1"/>
    </source>
</evidence>
<dbReference type="EMBL" id="JBIAWJ010000023">
    <property type="protein sequence ID" value="MFF4526206.1"/>
    <property type="molecule type" value="Genomic_DNA"/>
</dbReference>
<dbReference type="RefSeq" id="WP_387891661.1">
    <property type="nucleotide sequence ID" value="NZ_JBIAWJ010000023.1"/>
</dbReference>
<reference evidence="1 2" key="1">
    <citation type="submission" date="2024-10" db="EMBL/GenBank/DDBJ databases">
        <title>The Natural Products Discovery Center: Release of the First 8490 Sequenced Strains for Exploring Actinobacteria Biosynthetic Diversity.</title>
        <authorList>
            <person name="Kalkreuter E."/>
            <person name="Kautsar S.A."/>
            <person name="Yang D."/>
            <person name="Bader C.D."/>
            <person name="Teijaro C.N."/>
            <person name="Fluegel L."/>
            <person name="Davis C.M."/>
            <person name="Simpson J.R."/>
            <person name="Lauterbach L."/>
            <person name="Steele A.D."/>
            <person name="Gui C."/>
            <person name="Meng S."/>
            <person name="Li G."/>
            <person name="Viehrig K."/>
            <person name="Ye F."/>
            <person name="Su P."/>
            <person name="Kiefer A.F."/>
            <person name="Nichols A."/>
            <person name="Cepeda A.J."/>
            <person name="Yan W."/>
            <person name="Fan B."/>
            <person name="Jiang Y."/>
            <person name="Adhikari A."/>
            <person name="Zheng C.-J."/>
            <person name="Schuster L."/>
            <person name="Cowan T.M."/>
            <person name="Smanski M.J."/>
            <person name="Chevrette M.G."/>
            <person name="De Carvalho L.P.S."/>
            <person name="Shen B."/>
        </authorList>
    </citation>
    <scope>NUCLEOTIDE SEQUENCE [LARGE SCALE GENOMIC DNA]</scope>
    <source>
        <strain evidence="1 2">NPDC001390</strain>
    </source>
</reference>
<proteinExistence type="predicted"/>
<name>A0ABW6URZ4_9ACTN</name>
<evidence type="ECO:0000313" key="2">
    <source>
        <dbReference type="Proteomes" id="UP001602058"/>
    </source>
</evidence>